<protein>
    <submittedName>
        <fullName evidence="1">Uncharacterized protein</fullName>
    </submittedName>
</protein>
<dbReference type="EMBL" id="LC556097">
    <property type="protein sequence ID" value="BCI56232.1"/>
    <property type="molecule type" value="Genomic_DNA"/>
</dbReference>
<keyword evidence="1" id="KW-0614">Plasmid</keyword>
<name>A0A7G1HKL4_PASMD</name>
<organism evidence="1">
    <name type="scientific">Pasteurella multocida</name>
    <dbReference type="NCBI Taxonomy" id="747"/>
    <lineage>
        <taxon>Bacteria</taxon>
        <taxon>Pseudomonadati</taxon>
        <taxon>Pseudomonadota</taxon>
        <taxon>Gammaproteobacteria</taxon>
        <taxon>Pasteurellales</taxon>
        <taxon>Pasteurellaceae</taxon>
        <taxon>Pasteurella</taxon>
    </lineage>
</organism>
<evidence type="ECO:0000313" key="1">
    <source>
        <dbReference type="EMBL" id="BCI56232.1"/>
    </source>
</evidence>
<dbReference type="AlphaFoldDB" id="A0A7G1HKL4"/>
<geneLocation type="plasmid" evidence="1">
    <name>pMS1</name>
</geneLocation>
<sequence length="98" mass="11829">MGEYTMFRFFIKMNKNKEFSRLLFLTGLIHHIDFLVERLKEKNCDVSPAKIRRWRRDIDHPNSSPIPQIVFDKFWEILQELKDSDPSFCKVMPKQAIK</sequence>
<accession>A0A7G1HKL4</accession>
<reference evidence="1" key="1">
    <citation type="submission" date="2020-06" db="EMBL/GenBank/DDBJ databases">
        <title>Characterization of multiresistant Pasteurella multocida isolate from swine.</title>
        <authorList>
            <person name="Suei M."/>
            <person name="Nakakohis M."/>
            <person name="Usui M."/>
            <person name="Murata R."/>
            <person name="Uchida I."/>
        </authorList>
    </citation>
    <scope>NUCLEOTIDE SEQUENCE</scope>
    <source>
        <strain evidence="1">RG3424</strain>
        <plasmid evidence="1">pMS1</plasmid>
    </source>
</reference>
<dbReference type="RefSeq" id="WP_170380935.1">
    <property type="nucleotide sequence ID" value="NZ_CP135193.1"/>
</dbReference>
<proteinExistence type="predicted"/>